<proteinExistence type="predicted"/>
<evidence type="ECO:0000313" key="1">
    <source>
        <dbReference type="EMBL" id="BDI30992.1"/>
    </source>
</evidence>
<dbReference type="KEGG" id="ccot:CCAX7_30430"/>
<dbReference type="RefSeq" id="WP_119320432.1">
    <property type="nucleotide sequence ID" value="NZ_AP025739.1"/>
</dbReference>
<name>A0A402CSR5_9BACT</name>
<dbReference type="Proteomes" id="UP000287394">
    <property type="component" value="Chromosome"/>
</dbReference>
<gene>
    <name evidence="1" type="ORF">CCAX7_30430</name>
</gene>
<sequence>MNKECLETALTVAFAIASGNRSSISGCQYAALGVSSWASTDKIRERASCIILQAFADQEERLRRLESRLGLNDEKSAGAADAQHLVSAV</sequence>
<keyword evidence="2" id="KW-1185">Reference proteome</keyword>
<reference evidence="1 2" key="1">
    <citation type="journal article" date="2019" name="Int. J. Syst. Evol. Microbiol.">
        <title>Capsulimonas corticalis gen. nov., sp. nov., an aerobic capsulated bacterium, of a novel bacterial order, Capsulimonadales ord. nov., of the class Armatimonadia of the phylum Armatimonadetes.</title>
        <authorList>
            <person name="Li J."/>
            <person name="Kudo C."/>
            <person name="Tonouchi A."/>
        </authorList>
    </citation>
    <scope>NUCLEOTIDE SEQUENCE [LARGE SCALE GENOMIC DNA]</scope>
    <source>
        <strain evidence="1 2">AX-7</strain>
    </source>
</reference>
<evidence type="ECO:0000313" key="2">
    <source>
        <dbReference type="Proteomes" id="UP000287394"/>
    </source>
</evidence>
<protein>
    <submittedName>
        <fullName evidence="1">Uncharacterized protein</fullName>
    </submittedName>
</protein>
<dbReference type="EMBL" id="AP025739">
    <property type="protein sequence ID" value="BDI30992.1"/>
    <property type="molecule type" value="Genomic_DNA"/>
</dbReference>
<accession>A0A402CSR5</accession>
<organism evidence="1 2">
    <name type="scientific">Capsulimonas corticalis</name>
    <dbReference type="NCBI Taxonomy" id="2219043"/>
    <lineage>
        <taxon>Bacteria</taxon>
        <taxon>Bacillati</taxon>
        <taxon>Armatimonadota</taxon>
        <taxon>Armatimonadia</taxon>
        <taxon>Capsulimonadales</taxon>
        <taxon>Capsulimonadaceae</taxon>
        <taxon>Capsulimonas</taxon>
    </lineage>
</organism>
<dbReference type="AlphaFoldDB" id="A0A402CSR5"/>